<feature type="region of interest" description="Disordered" evidence="1">
    <location>
        <begin position="1"/>
        <end position="31"/>
    </location>
</feature>
<dbReference type="AlphaFoldDB" id="A0A498LM05"/>
<dbReference type="Proteomes" id="UP000290572">
    <property type="component" value="Unassembled WGS sequence"/>
</dbReference>
<evidence type="ECO:0000256" key="1">
    <source>
        <dbReference type="SAM" id="MobiDB-lite"/>
    </source>
</evidence>
<reference evidence="2 3" key="1">
    <citation type="submission" date="2018-03" db="EMBL/GenBank/DDBJ databases">
        <title>Draft genome sequence of Rohu Carp (Labeo rohita).</title>
        <authorList>
            <person name="Das P."/>
            <person name="Kushwaha B."/>
            <person name="Joshi C.G."/>
            <person name="Kumar D."/>
            <person name="Nagpure N.S."/>
            <person name="Sahoo L."/>
            <person name="Das S.P."/>
            <person name="Bit A."/>
            <person name="Patnaik S."/>
            <person name="Meher P.K."/>
            <person name="Jayasankar P."/>
            <person name="Koringa P.G."/>
            <person name="Patel N.V."/>
            <person name="Hinsu A.T."/>
            <person name="Kumar R."/>
            <person name="Pandey M."/>
            <person name="Agarwal S."/>
            <person name="Srivastava S."/>
            <person name="Singh M."/>
            <person name="Iquebal M.A."/>
            <person name="Jaiswal S."/>
            <person name="Angadi U.B."/>
            <person name="Kumar N."/>
            <person name="Raza M."/>
            <person name="Shah T.M."/>
            <person name="Rai A."/>
            <person name="Jena J.K."/>
        </authorList>
    </citation>
    <scope>NUCLEOTIDE SEQUENCE [LARGE SCALE GENOMIC DNA]</scope>
    <source>
        <strain evidence="2">DASCIFA01</strain>
        <tissue evidence="2">Testis</tissue>
    </source>
</reference>
<gene>
    <name evidence="2" type="ORF">ROHU_032178</name>
</gene>
<dbReference type="EMBL" id="QBIY01013339">
    <property type="protein sequence ID" value="RXN07744.1"/>
    <property type="molecule type" value="Genomic_DNA"/>
</dbReference>
<evidence type="ECO:0000313" key="3">
    <source>
        <dbReference type="Proteomes" id="UP000290572"/>
    </source>
</evidence>
<name>A0A498LM05_LABRO</name>
<protein>
    <submittedName>
        <fullName evidence="2">Uncharacterized protein</fullName>
    </submittedName>
</protein>
<accession>A0A498LM05</accession>
<comment type="caution">
    <text evidence="2">The sequence shown here is derived from an EMBL/GenBank/DDBJ whole genome shotgun (WGS) entry which is preliminary data.</text>
</comment>
<evidence type="ECO:0000313" key="2">
    <source>
        <dbReference type="EMBL" id="RXN07744.1"/>
    </source>
</evidence>
<keyword evidence="3" id="KW-1185">Reference proteome</keyword>
<proteinExistence type="predicted"/>
<organism evidence="2 3">
    <name type="scientific">Labeo rohita</name>
    <name type="common">Indian major carp</name>
    <name type="synonym">Cyprinus rohita</name>
    <dbReference type="NCBI Taxonomy" id="84645"/>
    <lineage>
        <taxon>Eukaryota</taxon>
        <taxon>Metazoa</taxon>
        <taxon>Chordata</taxon>
        <taxon>Craniata</taxon>
        <taxon>Vertebrata</taxon>
        <taxon>Euteleostomi</taxon>
        <taxon>Actinopterygii</taxon>
        <taxon>Neopterygii</taxon>
        <taxon>Teleostei</taxon>
        <taxon>Ostariophysi</taxon>
        <taxon>Cypriniformes</taxon>
        <taxon>Cyprinidae</taxon>
        <taxon>Labeoninae</taxon>
        <taxon>Labeonini</taxon>
        <taxon>Labeo</taxon>
    </lineage>
</organism>
<sequence>MWTDLHPPGCRSAASSSCEADPWTRKQPSQKAEERYILVALTQWLVWVWQRILITITRATSPILLTSRLGKSSTPGSGAA</sequence>